<dbReference type="AlphaFoldDB" id="A0A8J2QQ97"/>
<evidence type="ECO:0000313" key="2">
    <source>
        <dbReference type="EMBL" id="CAG9568138.1"/>
    </source>
</evidence>
<gene>
    <name evidence="2" type="ORF">DCHRY22_LOCUS8173</name>
</gene>
<reference evidence="2" key="1">
    <citation type="submission" date="2021-09" db="EMBL/GenBank/DDBJ databases">
        <authorList>
            <person name="Martin H S."/>
        </authorList>
    </citation>
    <scope>NUCLEOTIDE SEQUENCE</scope>
</reference>
<feature type="compositionally biased region" description="Basic residues" evidence="1">
    <location>
        <begin position="266"/>
        <end position="275"/>
    </location>
</feature>
<sequence>MKSARSVRSLRSIRSTKSMVEERRAEEFTDNFDSLLVLACSKFNCPYTVTVKKETKQEILITNRRDVPMVLMKVIRILVPFYKNLTKITISNCKIDMYVIYELSKILQISTIDSICLDGSAMPLGDFTMLLKTSNLTNLSLCRCKINDTACELIASMLHCSAPADNLLLLNLSSNQITDVGVKYIADALRNNIRLRYLNLADNRIEDEGAGYIFDVLMEFPLLYDEIMKMKTNRLKYLKLKNALYIKYLSEYCNKSMDDDSDTHSTSKKKKPKNTAKRDKNKGQGWTNEESVKIRAEMMTAEILGPYTAPFSPDMINYKNQYYYCLGNDTLQYLNLAYNNLSYLSLKKLNQVLTYQKTLRSGNRGLTKVVMDGNNLPISCSEMDSINHILGGKIMRYSGRLSEVGRRKGKGSLRMEK</sequence>
<dbReference type="EMBL" id="CAKASE010000059">
    <property type="protein sequence ID" value="CAG9568138.1"/>
    <property type="molecule type" value="Genomic_DNA"/>
</dbReference>
<dbReference type="SUPFAM" id="SSF52047">
    <property type="entry name" value="RNI-like"/>
    <property type="match status" value="1"/>
</dbReference>
<evidence type="ECO:0000313" key="3">
    <source>
        <dbReference type="Proteomes" id="UP000789524"/>
    </source>
</evidence>
<dbReference type="InterPro" id="IPR001611">
    <property type="entry name" value="Leu-rich_rpt"/>
</dbReference>
<dbReference type="PANTHER" id="PTHR46984">
    <property type="entry name" value="LEUCINE-RICH REPEAT-CONTAINING PROTEIN 71"/>
    <property type="match status" value="1"/>
</dbReference>
<dbReference type="InterPro" id="IPR032675">
    <property type="entry name" value="LRR_dom_sf"/>
</dbReference>
<protein>
    <submittedName>
        <fullName evidence="2">(African queen) hypothetical protein</fullName>
    </submittedName>
</protein>
<dbReference type="PANTHER" id="PTHR46984:SF1">
    <property type="entry name" value="LEUCINE-RICH REPEAT-CONTAINING PROTEIN 71"/>
    <property type="match status" value="1"/>
</dbReference>
<name>A0A8J2QQ97_9NEOP</name>
<keyword evidence="3" id="KW-1185">Reference proteome</keyword>
<dbReference type="Proteomes" id="UP000789524">
    <property type="component" value="Unassembled WGS sequence"/>
</dbReference>
<organism evidence="2 3">
    <name type="scientific">Danaus chrysippus</name>
    <name type="common">African queen</name>
    <dbReference type="NCBI Taxonomy" id="151541"/>
    <lineage>
        <taxon>Eukaryota</taxon>
        <taxon>Metazoa</taxon>
        <taxon>Ecdysozoa</taxon>
        <taxon>Arthropoda</taxon>
        <taxon>Hexapoda</taxon>
        <taxon>Insecta</taxon>
        <taxon>Pterygota</taxon>
        <taxon>Neoptera</taxon>
        <taxon>Endopterygota</taxon>
        <taxon>Lepidoptera</taxon>
        <taxon>Glossata</taxon>
        <taxon>Ditrysia</taxon>
        <taxon>Papilionoidea</taxon>
        <taxon>Nymphalidae</taxon>
        <taxon>Danainae</taxon>
        <taxon>Danaini</taxon>
        <taxon>Danaina</taxon>
        <taxon>Danaus</taxon>
        <taxon>Anosia</taxon>
    </lineage>
</organism>
<dbReference type="InterPro" id="IPR053040">
    <property type="entry name" value="LRR-containing_protein_71"/>
</dbReference>
<comment type="caution">
    <text evidence="2">The sequence shown here is derived from an EMBL/GenBank/DDBJ whole genome shotgun (WGS) entry which is preliminary data.</text>
</comment>
<dbReference type="OrthoDB" id="120976at2759"/>
<dbReference type="SMART" id="SM00368">
    <property type="entry name" value="LRR_RI"/>
    <property type="match status" value="4"/>
</dbReference>
<evidence type="ECO:0000256" key="1">
    <source>
        <dbReference type="SAM" id="MobiDB-lite"/>
    </source>
</evidence>
<dbReference type="Gene3D" id="3.80.10.10">
    <property type="entry name" value="Ribonuclease Inhibitor"/>
    <property type="match status" value="1"/>
</dbReference>
<feature type="region of interest" description="Disordered" evidence="1">
    <location>
        <begin position="257"/>
        <end position="287"/>
    </location>
</feature>
<proteinExistence type="predicted"/>
<accession>A0A8J2QQ97</accession>
<dbReference type="Pfam" id="PF13516">
    <property type="entry name" value="LRR_6"/>
    <property type="match status" value="3"/>
</dbReference>